<accession>X1DDA9</accession>
<gene>
    <name evidence="1" type="ORF">S01H4_45941</name>
</gene>
<dbReference type="AlphaFoldDB" id="X1DDA9"/>
<name>X1DDA9_9ZZZZ</name>
<dbReference type="EMBL" id="BART01025619">
    <property type="protein sequence ID" value="GAH03024.1"/>
    <property type="molecule type" value="Genomic_DNA"/>
</dbReference>
<comment type="caution">
    <text evidence="1">The sequence shown here is derived from an EMBL/GenBank/DDBJ whole genome shotgun (WGS) entry which is preliminary data.</text>
</comment>
<proteinExistence type="predicted"/>
<organism evidence="1">
    <name type="scientific">marine sediment metagenome</name>
    <dbReference type="NCBI Taxonomy" id="412755"/>
    <lineage>
        <taxon>unclassified sequences</taxon>
        <taxon>metagenomes</taxon>
        <taxon>ecological metagenomes</taxon>
    </lineage>
</organism>
<sequence length="49" mass="5823">MWLCEETNMVTRISVTKEVTIEVWAKDRQDAEDKATSIFLKIPEVRRVR</sequence>
<evidence type="ECO:0000313" key="1">
    <source>
        <dbReference type="EMBL" id="GAH03024.1"/>
    </source>
</evidence>
<reference evidence="1" key="1">
    <citation type="journal article" date="2014" name="Front. Microbiol.">
        <title>High frequency of phylogenetically diverse reductive dehalogenase-homologous genes in deep subseafloor sedimentary metagenomes.</title>
        <authorList>
            <person name="Kawai M."/>
            <person name="Futagami T."/>
            <person name="Toyoda A."/>
            <person name="Takaki Y."/>
            <person name="Nishi S."/>
            <person name="Hori S."/>
            <person name="Arai W."/>
            <person name="Tsubouchi T."/>
            <person name="Morono Y."/>
            <person name="Uchiyama I."/>
            <person name="Ito T."/>
            <person name="Fujiyama A."/>
            <person name="Inagaki F."/>
            <person name="Takami H."/>
        </authorList>
    </citation>
    <scope>NUCLEOTIDE SEQUENCE</scope>
    <source>
        <strain evidence="1">Expedition CK06-06</strain>
    </source>
</reference>
<protein>
    <submittedName>
        <fullName evidence="1">Uncharacterized protein</fullName>
    </submittedName>
</protein>